<dbReference type="EMBL" id="JADBGQ010000002">
    <property type="protein sequence ID" value="KAG5410618.1"/>
    <property type="molecule type" value="Genomic_DNA"/>
</dbReference>
<accession>A0ABQ7NIA8</accession>
<name>A0ABQ7NIA8_BRACM</name>
<protein>
    <submittedName>
        <fullName evidence="1">Uncharacterized protein</fullName>
    </submittedName>
</protein>
<organism evidence="1 2">
    <name type="scientific">Brassica rapa subsp. trilocularis</name>
    <dbReference type="NCBI Taxonomy" id="1813537"/>
    <lineage>
        <taxon>Eukaryota</taxon>
        <taxon>Viridiplantae</taxon>
        <taxon>Streptophyta</taxon>
        <taxon>Embryophyta</taxon>
        <taxon>Tracheophyta</taxon>
        <taxon>Spermatophyta</taxon>
        <taxon>Magnoliopsida</taxon>
        <taxon>eudicotyledons</taxon>
        <taxon>Gunneridae</taxon>
        <taxon>Pentapetalae</taxon>
        <taxon>rosids</taxon>
        <taxon>malvids</taxon>
        <taxon>Brassicales</taxon>
        <taxon>Brassicaceae</taxon>
        <taxon>Brassiceae</taxon>
        <taxon>Brassica</taxon>
    </lineage>
</organism>
<reference evidence="1 2" key="1">
    <citation type="submission" date="2021-03" db="EMBL/GenBank/DDBJ databases">
        <authorList>
            <person name="King G.J."/>
            <person name="Bancroft I."/>
            <person name="Baten A."/>
            <person name="Bloomfield J."/>
            <person name="Borpatragohain P."/>
            <person name="He Z."/>
            <person name="Irish N."/>
            <person name="Irwin J."/>
            <person name="Liu K."/>
            <person name="Mauleon R.P."/>
            <person name="Moore J."/>
            <person name="Morris R."/>
            <person name="Ostergaard L."/>
            <person name="Wang B."/>
            <person name="Wells R."/>
        </authorList>
    </citation>
    <scope>NUCLEOTIDE SEQUENCE [LARGE SCALE GENOMIC DNA]</scope>
    <source>
        <strain evidence="1">R-o-18</strain>
        <tissue evidence="1">Leaf</tissue>
    </source>
</reference>
<evidence type="ECO:0000313" key="1">
    <source>
        <dbReference type="EMBL" id="KAG5410618.1"/>
    </source>
</evidence>
<dbReference type="Proteomes" id="UP000823674">
    <property type="component" value="Chromosome A02"/>
</dbReference>
<evidence type="ECO:0000313" key="2">
    <source>
        <dbReference type="Proteomes" id="UP000823674"/>
    </source>
</evidence>
<sequence>MSSSDAVLAQSGFDALRVGRSAQIIVGRLLRFWYSMKIKMQGEFMGITLILLDEKYCKGQIFFGLHHPTTTMSLFPCEASMAASQDFKPILICFLCKLF</sequence>
<keyword evidence="2" id="KW-1185">Reference proteome</keyword>
<proteinExistence type="predicted"/>
<gene>
    <name evidence="1" type="primary">A02g506500.1_BraROA</name>
    <name evidence="1" type="ORF">IGI04_006937</name>
</gene>
<comment type="caution">
    <text evidence="1">The sequence shown here is derived from an EMBL/GenBank/DDBJ whole genome shotgun (WGS) entry which is preliminary data.</text>
</comment>